<dbReference type="InterPro" id="IPR012340">
    <property type="entry name" value="NA-bd_OB-fold"/>
</dbReference>
<dbReference type="SUPFAM" id="SSF50104">
    <property type="entry name" value="Translation proteins SH3-like domain"/>
    <property type="match status" value="1"/>
</dbReference>
<evidence type="ECO:0000259" key="6">
    <source>
        <dbReference type="SMART" id="SM01382"/>
    </source>
</evidence>
<evidence type="ECO:0000256" key="3">
    <source>
        <dbReference type="ARBA" id="ARBA00023274"/>
    </source>
</evidence>
<proteinExistence type="inferred from homology"/>
<feature type="domain" description="Large ribosomal subunit protein uL2 C-terminal" evidence="6">
    <location>
        <begin position="125"/>
        <end position="254"/>
    </location>
</feature>
<accession>A0A2M7CJ72</accession>
<dbReference type="Gene3D" id="2.30.30.30">
    <property type="match status" value="1"/>
</dbReference>
<keyword evidence="5" id="KW-0699">rRNA-binding</keyword>
<evidence type="ECO:0000256" key="1">
    <source>
        <dbReference type="ARBA" id="ARBA00005636"/>
    </source>
</evidence>
<dbReference type="NCBIfam" id="TIGR01171">
    <property type="entry name" value="rplB_bact"/>
    <property type="match status" value="1"/>
</dbReference>
<evidence type="ECO:0000256" key="5">
    <source>
        <dbReference type="HAMAP-Rule" id="MF_01320"/>
    </source>
</evidence>
<comment type="subunit">
    <text evidence="5">Part of the 50S ribosomal subunit. Forms a bridge to the 30S subunit in the 70S ribosome.</text>
</comment>
<keyword evidence="5" id="KW-0694">RNA-binding</keyword>
<evidence type="ECO:0000259" key="7">
    <source>
        <dbReference type="SMART" id="SM01383"/>
    </source>
</evidence>
<dbReference type="InterPro" id="IPR014726">
    <property type="entry name" value="Ribosomal_uL2_dom3"/>
</dbReference>
<dbReference type="InterPro" id="IPR022666">
    <property type="entry name" value="Ribosomal_uL2_RNA-bd_dom"/>
</dbReference>
<feature type="domain" description="Large ribosomal subunit protein uL2 RNA-binding" evidence="7">
    <location>
        <begin position="42"/>
        <end position="119"/>
    </location>
</feature>
<dbReference type="PIRSF" id="PIRSF002158">
    <property type="entry name" value="Ribosomal_L2"/>
    <property type="match status" value="1"/>
</dbReference>
<keyword evidence="3 5" id="KW-0687">Ribonucleoprotein</keyword>
<evidence type="ECO:0000256" key="2">
    <source>
        <dbReference type="ARBA" id="ARBA00022980"/>
    </source>
</evidence>
<protein>
    <recommendedName>
        <fullName evidence="4 5">Large ribosomal subunit protein uL2</fullName>
    </recommendedName>
</protein>
<dbReference type="Gene3D" id="4.10.950.10">
    <property type="entry name" value="Ribosomal protein L2, domain 3"/>
    <property type="match status" value="1"/>
</dbReference>
<evidence type="ECO:0000256" key="4">
    <source>
        <dbReference type="ARBA" id="ARBA00035242"/>
    </source>
</evidence>
<dbReference type="GO" id="GO:0019843">
    <property type="term" value="F:rRNA binding"/>
    <property type="evidence" value="ECO:0007669"/>
    <property type="project" value="UniProtKB-UniRule"/>
</dbReference>
<comment type="similarity">
    <text evidence="1 5">Belongs to the universal ribosomal protein uL2 family.</text>
</comment>
<dbReference type="InterPro" id="IPR014722">
    <property type="entry name" value="Rib_uL2_dom2"/>
</dbReference>
<dbReference type="InterPro" id="IPR002171">
    <property type="entry name" value="Ribosomal_uL2"/>
</dbReference>
<dbReference type="GO" id="GO:0015934">
    <property type="term" value="C:large ribosomal subunit"/>
    <property type="evidence" value="ECO:0007669"/>
    <property type="project" value="InterPro"/>
</dbReference>
<dbReference type="FunFam" id="4.10.950.10:FF:000001">
    <property type="entry name" value="50S ribosomal protein L2"/>
    <property type="match status" value="1"/>
</dbReference>
<dbReference type="GO" id="GO:0016740">
    <property type="term" value="F:transferase activity"/>
    <property type="evidence" value="ECO:0007669"/>
    <property type="project" value="InterPro"/>
</dbReference>
<name>A0A2M7CJ72_9BACT</name>
<dbReference type="HAMAP" id="MF_01320_B">
    <property type="entry name" value="Ribosomal_uL2_B"/>
    <property type="match status" value="1"/>
</dbReference>
<dbReference type="GO" id="GO:0003735">
    <property type="term" value="F:structural constituent of ribosome"/>
    <property type="evidence" value="ECO:0007669"/>
    <property type="project" value="InterPro"/>
</dbReference>
<evidence type="ECO:0000313" key="8">
    <source>
        <dbReference type="EMBL" id="PIV25664.1"/>
    </source>
</evidence>
<organism evidence="8 9">
    <name type="scientific">Candidatus Berkelbacteria bacterium CG03_land_8_20_14_0_80_40_36</name>
    <dbReference type="NCBI Taxonomy" id="1974509"/>
    <lineage>
        <taxon>Bacteria</taxon>
        <taxon>Candidatus Berkelbacteria</taxon>
    </lineage>
</organism>
<dbReference type="InterPro" id="IPR022669">
    <property type="entry name" value="Ribosomal_uL2_C"/>
</dbReference>
<dbReference type="PANTHER" id="PTHR13691">
    <property type="entry name" value="RIBOSOMAL PROTEIN L2"/>
    <property type="match status" value="1"/>
</dbReference>
<dbReference type="Pfam" id="PF03947">
    <property type="entry name" value="Ribosomal_L2_C"/>
    <property type="match status" value="1"/>
</dbReference>
<dbReference type="Pfam" id="PF00181">
    <property type="entry name" value="Ribosomal_L2_N"/>
    <property type="match status" value="1"/>
</dbReference>
<gene>
    <name evidence="5" type="primary">rplB</name>
    <name evidence="8" type="ORF">COS38_00405</name>
</gene>
<dbReference type="Gene3D" id="2.40.50.140">
    <property type="entry name" value="Nucleic acid-binding proteins"/>
    <property type="match status" value="1"/>
</dbReference>
<dbReference type="InterPro" id="IPR008991">
    <property type="entry name" value="Translation_prot_SH3-like_sf"/>
</dbReference>
<comment type="function">
    <text evidence="5">One of the primary rRNA binding proteins. Required for association of the 30S and 50S subunits to form the 70S ribosome, for tRNA binding and peptide bond formation. It has been suggested to have peptidyltransferase activity; this is somewhat controversial. Makes several contacts with the 16S rRNA in the 70S ribosome.</text>
</comment>
<evidence type="ECO:0000313" key="9">
    <source>
        <dbReference type="Proteomes" id="UP000229966"/>
    </source>
</evidence>
<dbReference type="SMART" id="SM01382">
    <property type="entry name" value="Ribosomal_L2_C"/>
    <property type="match status" value="1"/>
</dbReference>
<keyword evidence="2 5" id="KW-0689">Ribosomal protein</keyword>
<reference evidence="9" key="1">
    <citation type="submission" date="2017-09" db="EMBL/GenBank/DDBJ databases">
        <title>Depth-based differentiation of microbial function through sediment-hosted aquifers and enrichment of novel symbionts in the deep terrestrial subsurface.</title>
        <authorList>
            <person name="Probst A.J."/>
            <person name="Ladd B."/>
            <person name="Jarett J.K."/>
            <person name="Geller-Mcgrath D.E."/>
            <person name="Sieber C.M.K."/>
            <person name="Emerson J.B."/>
            <person name="Anantharaman K."/>
            <person name="Thomas B.C."/>
            <person name="Malmstrom R."/>
            <person name="Stieglmeier M."/>
            <person name="Klingl A."/>
            <person name="Woyke T."/>
            <person name="Ryan C.M."/>
            <person name="Banfield J.F."/>
        </authorList>
    </citation>
    <scope>NUCLEOTIDE SEQUENCE [LARGE SCALE GENOMIC DNA]</scope>
</reference>
<dbReference type="EMBL" id="PEUM01000011">
    <property type="protein sequence ID" value="PIV25664.1"/>
    <property type="molecule type" value="Genomic_DNA"/>
</dbReference>
<dbReference type="InterPro" id="IPR005880">
    <property type="entry name" value="Ribosomal_uL2_bac/org-type"/>
</dbReference>
<dbReference type="SUPFAM" id="SSF50249">
    <property type="entry name" value="Nucleic acid-binding proteins"/>
    <property type="match status" value="1"/>
</dbReference>
<comment type="caution">
    <text evidence="8">The sequence shown here is derived from an EMBL/GenBank/DDBJ whole genome shotgun (WGS) entry which is preliminary data.</text>
</comment>
<dbReference type="SMART" id="SM01383">
    <property type="entry name" value="Ribosomal_L2"/>
    <property type="match status" value="1"/>
</dbReference>
<dbReference type="AlphaFoldDB" id="A0A2M7CJ72"/>
<dbReference type="FunFam" id="2.30.30.30:FF:000001">
    <property type="entry name" value="50S ribosomal protein L2"/>
    <property type="match status" value="1"/>
</dbReference>
<dbReference type="GO" id="GO:0002181">
    <property type="term" value="P:cytoplasmic translation"/>
    <property type="evidence" value="ECO:0007669"/>
    <property type="project" value="TreeGrafter"/>
</dbReference>
<dbReference type="Proteomes" id="UP000229966">
    <property type="component" value="Unassembled WGS sequence"/>
</dbReference>
<dbReference type="PANTHER" id="PTHR13691:SF5">
    <property type="entry name" value="LARGE RIBOSOMAL SUBUNIT PROTEIN UL2M"/>
    <property type="match status" value="1"/>
</dbReference>
<sequence>MTIKIYKPVTPSRRTITVADFSSLTTKKPNKSLTIKLKTHAGRDDLGHISVRHRGGGVKRHYRLVDLKQFGKQTNKVLTIEYDPYRSAFIALIESQTNKGKKSYILAPDGLKVGDIVEVAEKAEIIIGNRMQLKNIPSGTQIHNLEIQPRSGGKIVRSAGQYATISSKEDDYTNVKLPSGEIRKFHSQCYGSIGRLSNIQHSNVVIGKAGRKRWMGIRPTVRGKAMYPAAHPHGGGEGRNPIGLKYPKTPWGKIAIGGKTRKKKKPSNKFIVKKRK</sequence>